<evidence type="ECO:0000313" key="3">
    <source>
        <dbReference type="Proteomes" id="UP001165041"/>
    </source>
</evidence>
<comment type="caution">
    <text evidence="2">The sequence shown here is derived from an EMBL/GenBank/DDBJ whole genome shotgun (WGS) entry which is preliminary data.</text>
</comment>
<organism evidence="2 3">
    <name type="scientific">Kitasatospora phosalacinea</name>
    <dbReference type="NCBI Taxonomy" id="2065"/>
    <lineage>
        <taxon>Bacteria</taxon>
        <taxon>Bacillati</taxon>
        <taxon>Actinomycetota</taxon>
        <taxon>Actinomycetes</taxon>
        <taxon>Kitasatosporales</taxon>
        <taxon>Streptomycetaceae</taxon>
        <taxon>Kitasatospora</taxon>
    </lineage>
</organism>
<sequence>MLDDQSCEITRPRRRPRFRLEFRSGARFGSCSECRFRSRFGFPGRAGGGRVDKGSDLLVKGVDKGSGGRRLLPYGTPSPSSGPLPGRSKLSRKPGLRPG</sequence>
<gene>
    <name evidence="2" type="ORF">Kpho02_76330</name>
</gene>
<protein>
    <submittedName>
        <fullName evidence="2">Uncharacterized protein</fullName>
    </submittedName>
</protein>
<feature type="compositionally biased region" description="Basic residues" evidence="1">
    <location>
        <begin position="89"/>
        <end position="99"/>
    </location>
</feature>
<name>A0A9W6QI36_9ACTN</name>
<dbReference type="Proteomes" id="UP001165041">
    <property type="component" value="Unassembled WGS sequence"/>
</dbReference>
<feature type="compositionally biased region" description="Low complexity" evidence="1">
    <location>
        <begin position="71"/>
        <end position="88"/>
    </location>
</feature>
<evidence type="ECO:0000256" key="1">
    <source>
        <dbReference type="SAM" id="MobiDB-lite"/>
    </source>
</evidence>
<evidence type="ECO:0000313" key="2">
    <source>
        <dbReference type="EMBL" id="GLW75336.1"/>
    </source>
</evidence>
<dbReference type="AlphaFoldDB" id="A0A9W6QI36"/>
<feature type="region of interest" description="Disordered" evidence="1">
    <location>
        <begin position="45"/>
        <end position="99"/>
    </location>
</feature>
<reference evidence="2" key="1">
    <citation type="submission" date="2023-02" db="EMBL/GenBank/DDBJ databases">
        <title>Kitasatospora phosalacinea NBRC 14627.</title>
        <authorList>
            <person name="Ichikawa N."/>
            <person name="Sato H."/>
            <person name="Tonouchi N."/>
        </authorList>
    </citation>
    <scope>NUCLEOTIDE SEQUENCE</scope>
    <source>
        <strain evidence="2">NBRC 14627</strain>
    </source>
</reference>
<proteinExistence type="predicted"/>
<dbReference type="EMBL" id="BSSA01000054">
    <property type="protein sequence ID" value="GLW75336.1"/>
    <property type="molecule type" value="Genomic_DNA"/>
</dbReference>
<accession>A0A9W6QI36</accession>